<name>A0AAE9Z873_9GAMM</name>
<dbReference type="AlphaFoldDB" id="A0AAE9Z873"/>
<dbReference type="EMBL" id="CP059733">
    <property type="protein sequence ID" value="WDE07944.1"/>
    <property type="molecule type" value="Genomic_DNA"/>
</dbReference>
<dbReference type="RefSeq" id="WP_044838722.1">
    <property type="nucleotide sequence ID" value="NZ_CP059733.1"/>
</dbReference>
<dbReference type="KEGG" id="tvd:SG34_014260"/>
<dbReference type="Proteomes" id="UP000032352">
    <property type="component" value="Chromosome"/>
</dbReference>
<keyword evidence="2" id="KW-1185">Reference proteome</keyword>
<gene>
    <name evidence="1" type="ORF">SG34_014260</name>
</gene>
<protein>
    <submittedName>
        <fullName evidence="1">Uncharacterized protein</fullName>
    </submittedName>
</protein>
<evidence type="ECO:0000313" key="2">
    <source>
        <dbReference type="Proteomes" id="UP000032352"/>
    </source>
</evidence>
<proteinExistence type="predicted"/>
<reference evidence="1 2" key="1">
    <citation type="journal article" date="2015" name="Genome Announc.">
        <title>Draft Genome Sequences of Marine Isolates of Thalassomonas viridans and Thalassomonas actiniarum.</title>
        <authorList>
            <person name="Olonade I."/>
            <person name="van Zyl L.J."/>
            <person name="Trindade M."/>
        </authorList>
    </citation>
    <scope>NUCLEOTIDE SEQUENCE [LARGE SCALE GENOMIC DNA]</scope>
    <source>
        <strain evidence="1 2">XOM25</strain>
    </source>
</reference>
<evidence type="ECO:0000313" key="1">
    <source>
        <dbReference type="EMBL" id="WDE07944.1"/>
    </source>
</evidence>
<organism evidence="1 2">
    <name type="scientific">Thalassomonas viridans</name>
    <dbReference type="NCBI Taxonomy" id="137584"/>
    <lineage>
        <taxon>Bacteria</taxon>
        <taxon>Pseudomonadati</taxon>
        <taxon>Pseudomonadota</taxon>
        <taxon>Gammaproteobacteria</taxon>
        <taxon>Alteromonadales</taxon>
        <taxon>Colwelliaceae</taxon>
        <taxon>Thalassomonas</taxon>
    </lineage>
</organism>
<reference evidence="1 2" key="2">
    <citation type="journal article" date="2022" name="Mar. Drugs">
        <title>Bioassay-Guided Fractionation Leads to the Detection of Cholic Acid Generated by the Rare Thalassomonas sp.</title>
        <authorList>
            <person name="Pheiffer F."/>
            <person name="Schneider Y.K."/>
            <person name="Hansen E.H."/>
            <person name="Andersen J.H."/>
            <person name="Isaksson J."/>
            <person name="Busche T."/>
            <person name="R C."/>
            <person name="Kalinowski J."/>
            <person name="Zyl L.V."/>
            <person name="Trindade M."/>
        </authorList>
    </citation>
    <scope>NUCLEOTIDE SEQUENCE [LARGE SCALE GENOMIC DNA]</scope>
    <source>
        <strain evidence="1 2">XOM25</strain>
    </source>
</reference>
<sequence length="100" mass="11340">MSDTTSIPPDVQAERKRLLSELVSLCDDFAKFSEECAFLCDGLAAVTKEPECIVPDTSEGIRHMSYWLKCEARGYRERIEELHAYLYQQVHGAWDGTPLA</sequence>
<accession>A0AAE9Z873</accession>